<evidence type="ECO:0000259" key="4">
    <source>
        <dbReference type="Pfam" id="PF13472"/>
    </source>
</evidence>
<dbReference type="EMBL" id="CP051685">
    <property type="protein sequence ID" value="QJE02052.1"/>
    <property type="molecule type" value="Genomic_DNA"/>
</dbReference>
<keyword evidence="6" id="KW-1185">Reference proteome</keyword>
<keyword evidence="2" id="KW-0378">Hydrolase</keyword>
<dbReference type="RefSeq" id="WP_170204139.1">
    <property type="nucleotide sequence ID" value="NZ_CP051685.1"/>
</dbReference>
<organism evidence="5 6">
    <name type="scientific">Massilia forsythiae</name>
    <dbReference type="NCBI Taxonomy" id="2728020"/>
    <lineage>
        <taxon>Bacteria</taxon>
        <taxon>Pseudomonadati</taxon>
        <taxon>Pseudomonadota</taxon>
        <taxon>Betaproteobacteria</taxon>
        <taxon>Burkholderiales</taxon>
        <taxon>Oxalobacteraceae</taxon>
        <taxon>Telluria group</taxon>
        <taxon>Massilia</taxon>
    </lineage>
</organism>
<dbReference type="Pfam" id="PF13472">
    <property type="entry name" value="Lipase_GDSL_2"/>
    <property type="match status" value="1"/>
</dbReference>
<evidence type="ECO:0000256" key="1">
    <source>
        <dbReference type="ARBA" id="ARBA00008668"/>
    </source>
</evidence>
<protein>
    <submittedName>
        <fullName evidence="5">Rhamnogalacturonan acetylesterase</fullName>
    </submittedName>
</protein>
<dbReference type="AlphaFoldDB" id="A0A7Z2ZVG2"/>
<reference evidence="5 6" key="1">
    <citation type="submission" date="2020-04" db="EMBL/GenBank/DDBJ databases">
        <title>Genome sequencing of novel species.</title>
        <authorList>
            <person name="Heo J."/>
            <person name="Kim S.-J."/>
            <person name="Kim J.-S."/>
            <person name="Hong S.-B."/>
            <person name="Kwon S.-W."/>
        </authorList>
    </citation>
    <scope>NUCLEOTIDE SEQUENCE [LARGE SCALE GENOMIC DNA]</scope>
    <source>
        <strain evidence="5 6">GN2-R2</strain>
    </source>
</reference>
<evidence type="ECO:0000256" key="3">
    <source>
        <dbReference type="SAM" id="SignalP"/>
    </source>
</evidence>
<feature type="chain" id="PRO_5030514430" evidence="3">
    <location>
        <begin position="24"/>
        <end position="259"/>
    </location>
</feature>
<evidence type="ECO:0000313" key="6">
    <source>
        <dbReference type="Proteomes" id="UP000502415"/>
    </source>
</evidence>
<dbReference type="PANTHER" id="PTHR43695">
    <property type="entry name" value="PUTATIVE (AFU_ORTHOLOGUE AFUA_2G17250)-RELATED"/>
    <property type="match status" value="1"/>
</dbReference>
<dbReference type="CDD" id="cd01821">
    <property type="entry name" value="Rhamnogalacturan_acetylesterase_like"/>
    <property type="match status" value="1"/>
</dbReference>
<accession>A0A7Z2ZVG2</accession>
<keyword evidence="3" id="KW-0732">Signal</keyword>
<name>A0A7Z2ZVG2_9BURK</name>
<evidence type="ECO:0000256" key="2">
    <source>
        <dbReference type="ARBA" id="ARBA00022801"/>
    </source>
</evidence>
<dbReference type="SUPFAM" id="SSF52266">
    <property type="entry name" value="SGNH hydrolase"/>
    <property type="match status" value="1"/>
</dbReference>
<proteinExistence type="inferred from homology"/>
<feature type="domain" description="SGNH hydrolase-type esterase" evidence="4">
    <location>
        <begin position="35"/>
        <end position="182"/>
    </location>
</feature>
<dbReference type="InterPro" id="IPR013830">
    <property type="entry name" value="SGNH_hydro"/>
</dbReference>
<dbReference type="KEGG" id="mfy:HH212_20180"/>
<feature type="signal peptide" evidence="3">
    <location>
        <begin position="1"/>
        <end position="23"/>
    </location>
</feature>
<dbReference type="Proteomes" id="UP000502415">
    <property type="component" value="Chromosome"/>
</dbReference>
<sequence length="259" mass="27094">MTFRLFPVVVSLAAALAGSPSGAAELPQPIRVILVGDSTMASGSGYGDALCARFVASVKCINLARGGRSTSTFRNEGRWADVETLLRDGSAFDATYVLIQFGHNDQPGKGERSTDLVTGFGPNMARYASETKALGGVPVLVTPLARRSFKGAYLKDTLGPWAEATRKAAARENAALLDLHADSIAAVQAMGPNEADTLAVAPPESAPSPADPNRVEVVGAPKGAFDYTHVGPKGAALFARMVEAEFTAAIPSIKPYFKQ</sequence>
<evidence type="ECO:0000313" key="5">
    <source>
        <dbReference type="EMBL" id="QJE02052.1"/>
    </source>
</evidence>
<dbReference type="Gene3D" id="3.40.50.1110">
    <property type="entry name" value="SGNH hydrolase"/>
    <property type="match status" value="1"/>
</dbReference>
<dbReference type="GO" id="GO:0016788">
    <property type="term" value="F:hydrolase activity, acting on ester bonds"/>
    <property type="evidence" value="ECO:0007669"/>
    <property type="project" value="UniProtKB-ARBA"/>
</dbReference>
<comment type="similarity">
    <text evidence="1">Belongs to the 'GDSL' lipolytic enzyme family.</text>
</comment>
<gene>
    <name evidence="5" type="ORF">HH212_20180</name>
</gene>
<dbReference type="PANTHER" id="PTHR43695:SF1">
    <property type="entry name" value="RHAMNOGALACTURONAN ACETYLESTERASE"/>
    <property type="match status" value="1"/>
</dbReference>
<dbReference type="InterPro" id="IPR037459">
    <property type="entry name" value="RhgT-like"/>
</dbReference>
<dbReference type="InterPro" id="IPR036514">
    <property type="entry name" value="SGNH_hydro_sf"/>
</dbReference>